<comment type="caution">
    <text evidence="1">The sequence shown here is derived from an EMBL/GenBank/DDBJ whole genome shotgun (WGS) entry which is preliminary data.</text>
</comment>
<sequence length="134" mass="15802">MYDWLKKFLQGRSRIVAEDRSGHPVLIVTKSTEQQVEEFIRADRRVTADSKATAIALSHSLTYSIIHDRLNFRKVCVRWVPQQLTEEHKKRIEWLFAFIYLVHQKQHLEVQENEITVHLAQPQGLQLPFFYSGS</sequence>
<gene>
    <name evidence="1" type="primary">ORF154679</name>
    <name evidence="1" type="ORF">TNCT_62831</name>
</gene>
<dbReference type="Proteomes" id="UP000887116">
    <property type="component" value="Unassembled WGS sequence"/>
</dbReference>
<protein>
    <submittedName>
        <fullName evidence="1">Uncharacterized protein</fullName>
    </submittedName>
</protein>
<dbReference type="AlphaFoldDB" id="A0A8X6GYP1"/>
<dbReference type="PANTHER" id="PTHR46060">
    <property type="entry name" value="MARINER MOS1 TRANSPOSASE-LIKE PROTEIN"/>
    <property type="match status" value="1"/>
</dbReference>
<dbReference type="EMBL" id="BMAO01027017">
    <property type="protein sequence ID" value="GFR13996.1"/>
    <property type="molecule type" value="Genomic_DNA"/>
</dbReference>
<name>A0A8X6GYP1_TRICU</name>
<keyword evidence="2" id="KW-1185">Reference proteome</keyword>
<proteinExistence type="predicted"/>
<accession>A0A8X6GYP1</accession>
<reference evidence="1" key="1">
    <citation type="submission" date="2020-07" db="EMBL/GenBank/DDBJ databases">
        <title>Multicomponent nature underlies the extraordinary mechanical properties of spider dragline silk.</title>
        <authorList>
            <person name="Kono N."/>
            <person name="Nakamura H."/>
            <person name="Mori M."/>
            <person name="Yoshida Y."/>
            <person name="Ohtoshi R."/>
            <person name="Malay A.D."/>
            <person name="Moran D.A.P."/>
            <person name="Tomita M."/>
            <person name="Numata K."/>
            <person name="Arakawa K."/>
        </authorList>
    </citation>
    <scope>NUCLEOTIDE SEQUENCE</scope>
</reference>
<evidence type="ECO:0000313" key="1">
    <source>
        <dbReference type="EMBL" id="GFR13996.1"/>
    </source>
</evidence>
<dbReference type="PANTHER" id="PTHR46060:SF1">
    <property type="entry name" value="MARINER MOS1 TRANSPOSASE-LIKE PROTEIN"/>
    <property type="match status" value="1"/>
</dbReference>
<organism evidence="1 2">
    <name type="scientific">Trichonephila clavata</name>
    <name type="common">Joro spider</name>
    <name type="synonym">Nephila clavata</name>
    <dbReference type="NCBI Taxonomy" id="2740835"/>
    <lineage>
        <taxon>Eukaryota</taxon>
        <taxon>Metazoa</taxon>
        <taxon>Ecdysozoa</taxon>
        <taxon>Arthropoda</taxon>
        <taxon>Chelicerata</taxon>
        <taxon>Arachnida</taxon>
        <taxon>Araneae</taxon>
        <taxon>Araneomorphae</taxon>
        <taxon>Entelegynae</taxon>
        <taxon>Araneoidea</taxon>
        <taxon>Nephilidae</taxon>
        <taxon>Trichonephila</taxon>
    </lineage>
</organism>
<dbReference type="InterPro" id="IPR052709">
    <property type="entry name" value="Transposase-MT_Hybrid"/>
</dbReference>
<dbReference type="OrthoDB" id="10017160at2759"/>
<evidence type="ECO:0000313" key="2">
    <source>
        <dbReference type="Proteomes" id="UP000887116"/>
    </source>
</evidence>